<dbReference type="InterPro" id="IPR003661">
    <property type="entry name" value="HisK_dim/P_dom"/>
</dbReference>
<dbReference type="PRINTS" id="PR00344">
    <property type="entry name" value="BCTRLSENSOR"/>
</dbReference>
<name>F0SMX2_RUBBR</name>
<proteinExistence type="predicted"/>
<feature type="transmembrane region" description="Helical" evidence="15">
    <location>
        <begin position="93"/>
        <end position="111"/>
    </location>
</feature>
<dbReference type="SMART" id="SM00388">
    <property type="entry name" value="HisKA"/>
    <property type="match status" value="1"/>
</dbReference>
<dbReference type="eggNOG" id="COG2203">
    <property type="taxonomic scope" value="Bacteria"/>
</dbReference>
<dbReference type="EMBL" id="CP002546">
    <property type="protein sequence ID" value="ADY59976.1"/>
    <property type="molecule type" value="Genomic_DNA"/>
</dbReference>
<evidence type="ECO:0000256" key="13">
    <source>
        <dbReference type="PROSITE-ProRule" id="PRU00169"/>
    </source>
</evidence>
<dbReference type="Proteomes" id="UP000006860">
    <property type="component" value="Chromosome"/>
</dbReference>
<evidence type="ECO:0000256" key="8">
    <source>
        <dbReference type="ARBA" id="ARBA00022777"/>
    </source>
</evidence>
<dbReference type="eggNOG" id="COG5000">
    <property type="taxonomic scope" value="Bacteria"/>
</dbReference>
<dbReference type="InterPro" id="IPR001610">
    <property type="entry name" value="PAC"/>
</dbReference>
<dbReference type="SUPFAM" id="SSF55874">
    <property type="entry name" value="ATPase domain of HSP90 chaperone/DNA topoisomerase II/histidine kinase"/>
    <property type="match status" value="1"/>
</dbReference>
<feature type="domain" description="PAS" evidence="18">
    <location>
        <begin position="382"/>
        <end position="454"/>
    </location>
</feature>
<feature type="domain" description="PAC" evidence="19">
    <location>
        <begin position="458"/>
        <end position="509"/>
    </location>
</feature>
<gene>
    <name evidence="20" type="ordered locus">Plabr_2375</name>
</gene>
<evidence type="ECO:0000256" key="2">
    <source>
        <dbReference type="ARBA" id="ARBA00004141"/>
    </source>
</evidence>
<dbReference type="PROSITE" id="PS50109">
    <property type="entry name" value="HIS_KIN"/>
    <property type="match status" value="1"/>
</dbReference>
<evidence type="ECO:0000256" key="7">
    <source>
        <dbReference type="ARBA" id="ARBA00022741"/>
    </source>
</evidence>
<dbReference type="STRING" id="756272.Plabr_2375"/>
<dbReference type="Pfam" id="PF13185">
    <property type="entry name" value="GAF_2"/>
    <property type="match status" value="1"/>
</dbReference>
<evidence type="ECO:0000256" key="12">
    <source>
        <dbReference type="ARBA" id="ARBA00023136"/>
    </source>
</evidence>
<keyword evidence="5" id="KW-0808">Transferase</keyword>
<dbReference type="Pfam" id="PF00072">
    <property type="entry name" value="Response_reg"/>
    <property type="match status" value="1"/>
</dbReference>
<dbReference type="PANTHER" id="PTHR43304:SF1">
    <property type="entry name" value="PAC DOMAIN-CONTAINING PROTEIN"/>
    <property type="match status" value="1"/>
</dbReference>
<keyword evidence="21" id="KW-1185">Reference proteome</keyword>
<feature type="domain" description="PAC" evidence="19">
    <location>
        <begin position="1004"/>
        <end position="1057"/>
    </location>
</feature>
<dbReference type="InterPro" id="IPR029016">
    <property type="entry name" value="GAF-like_dom_sf"/>
</dbReference>
<dbReference type="PROSITE" id="PS50110">
    <property type="entry name" value="RESPONSE_REGULATORY"/>
    <property type="match status" value="1"/>
</dbReference>
<dbReference type="Pfam" id="PF08447">
    <property type="entry name" value="PAS_3"/>
    <property type="match status" value="3"/>
</dbReference>
<evidence type="ECO:0000259" key="16">
    <source>
        <dbReference type="PROSITE" id="PS50109"/>
    </source>
</evidence>
<dbReference type="Gene3D" id="3.30.450.20">
    <property type="entry name" value="PAS domain"/>
    <property type="match status" value="6"/>
</dbReference>
<dbReference type="NCBIfam" id="TIGR00229">
    <property type="entry name" value="sensory_box"/>
    <property type="match status" value="6"/>
</dbReference>
<feature type="domain" description="PAS" evidence="18">
    <location>
        <begin position="675"/>
        <end position="745"/>
    </location>
</feature>
<dbReference type="InterPro" id="IPR011006">
    <property type="entry name" value="CheY-like_superfamily"/>
</dbReference>
<dbReference type="PROSITE" id="PS50112">
    <property type="entry name" value="PAS"/>
    <property type="match status" value="6"/>
</dbReference>
<dbReference type="Gene3D" id="1.10.287.130">
    <property type="match status" value="1"/>
</dbReference>
<feature type="domain" description="PAC" evidence="19">
    <location>
        <begin position="879"/>
        <end position="930"/>
    </location>
</feature>
<dbReference type="InterPro" id="IPR003018">
    <property type="entry name" value="GAF"/>
</dbReference>
<feature type="transmembrane region" description="Helical" evidence="15">
    <location>
        <begin position="61"/>
        <end position="81"/>
    </location>
</feature>
<keyword evidence="9" id="KW-0067">ATP-binding</keyword>
<feature type="domain" description="Histidine kinase" evidence="16">
    <location>
        <begin position="1242"/>
        <end position="1457"/>
    </location>
</feature>
<dbReference type="InterPro" id="IPR000014">
    <property type="entry name" value="PAS"/>
</dbReference>
<dbReference type="Pfam" id="PF13426">
    <property type="entry name" value="PAS_9"/>
    <property type="match status" value="1"/>
</dbReference>
<evidence type="ECO:0000259" key="18">
    <source>
        <dbReference type="PROSITE" id="PS50112"/>
    </source>
</evidence>
<dbReference type="InterPro" id="IPR001789">
    <property type="entry name" value="Sig_transdc_resp-reg_receiver"/>
</dbReference>
<dbReference type="InterPro" id="IPR000700">
    <property type="entry name" value="PAS-assoc_C"/>
</dbReference>
<feature type="domain" description="Response regulatory" evidence="17">
    <location>
        <begin position="1476"/>
        <end position="1593"/>
    </location>
</feature>
<dbReference type="Gene3D" id="3.30.450.40">
    <property type="match status" value="2"/>
</dbReference>
<accession>F0SMX2</accession>
<dbReference type="InterPro" id="IPR025201">
    <property type="entry name" value="KdpD_TM"/>
</dbReference>
<evidence type="ECO:0000259" key="19">
    <source>
        <dbReference type="PROSITE" id="PS50113"/>
    </source>
</evidence>
<dbReference type="Gene3D" id="1.20.120.620">
    <property type="entry name" value="Backbone structure of the membrane domain of e. Coli histidine kinase receptor kdpd"/>
    <property type="match status" value="1"/>
</dbReference>
<evidence type="ECO:0000259" key="17">
    <source>
        <dbReference type="PROSITE" id="PS50110"/>
    </source>
</evidence>
<dbReference type="CDD" id="cd00082">
    <property type="entry name" value="HisKA"/>
    <property type="match status" value="1"/>
</dbReference>
<dbReference type="Pfam" id="PF01590">
    <property type="entry name" value="GAF"/>
    <property type="match status" value="1"/>
</dbReference>
<dbReference type="GO" id="GO:0000155">
    <property type="term" value="F:phosphorelay sensor kinase activity"/>
    <property type="evidence" value="ECO:0007669"/>
    <property type="project" value="InterPro"/>
</dbReference>
<dbReference type="InterPro" id="IPR035965">
    <property type="entry name" value="PAS-like_dom_sf"/>
</dbReference>
<dbReference type="SUPFAM" id="SSF55785">
    <property type="entry name" value="PYP-like sensor domain (PAS domain)"/>
    <property type="match status" value="6"/>
</dbReference>
<keyword evidence="12 15" id="KW-0472">Membrane</keyword>
<dbReference type="InterPro" id="IPR038318">
    <property type="entry name" value="KdpD_sf"/>
</dbReference>
<evidence type="ECO:0000256" key="5">
    <source>
        <dbReference type="ARBA" id="ARBA00022679"/>
    </source>
</evidence>
<dbReference type="SUPFAM" id="SSF47384">
    <property type="entry name" value="Homodimeric domain of signal transducing histidine kinase"/>
    <property type="match status" value="1"/>
</dbReference>
<organism evidence="20 21">
    <name type="scientific">Rubinisphaera brasiliensis (strain ATCC 49424 / DSM 5305 / JCM 21570 / IAM 15109 / NBRC 103401 / IFAM 1448)</name>
    <name type="common">Planctomyces brasiliensis</name>
    <dbReference type="NCBI Taxonomy" id="756272"/>
    <lineage>
        <taxon>Bacteria</taxon>
        <taxon>Pseudomonadati</taxon>
        <taxon>Planctomycetota</taxon>
        <taxon>Planctomycetia</taxon>
        <taxon>Planctomycetales</taxon>
        <taxon>Planctomycetaceae</taxon>
        <taxon>Rubinisphaera</taxon>
    </lineage>
</organism>
<evidence type="ECO:0000256" key="3">
    <source>
        <dbReference type="ARBA" id="ARBA00012438"/>
    </source>
</evidence>
<dbReference type="Pfam" id="PF00512">
    <property type="entry name" value="HisKA"/>
    <property type="match status" value="1"/>
</dbReference>
<dbReference type="SMART" id="SM00065">
    <property type="entry name" value="GAF"/>
    <property type="match status" value="2"/>
</dbReference>
<dbReference type="Pfam" id="PF00989">
    <property type="entry name" value="PAS"/>
    <property type="match status" value="1"/>
</dbReference>
<dbReference type="CDD" id="cd17580">
    <property type="entry name" value="REC_2_DhkD-like"/>
    <property type="match status" value="1"/>
</dbReference>
<comment type="catalytic activity">
    <reaction evidence="1">
        <text>ATP + protein L-histidine = ADP + protein N-phospho-L-histidine.</text>
        <dbReference type="EC" id="2.7.13.3"/>
    </reaction>
</comment>
<dbReference type="GO" id="GO:0006355">
    <property type="term" value="P:regulation of DNA-templated transcription"/>
    <property type="evidence" value="ECO:0007669"/>
    <property type="project" value="InterPro"/>
</dbReference>
<feature type="region of interest" description="Disordered" evidence="14">
    <location>
        <begin position="1587"/>
        <end position="1628"/>
    </location>
</feature>
<dbReference type="GO" id="GO:0016020">
    <property type="term" value="C:membrane"/>
    <property type="evidence" value="ECO:0007669"/>
    <property type="project" value="UniProtKB-SubCell"/>
</dbReference>
<dbReference type="FunFam" id="3.30.565.10:FF:000006">
    <property type="entry name" value="Sensor histidine kinase WalK"/>
    <property type="match status" value="1"/>
</dbReference>
<feature type="modified residue" description="4-aspartylphosphate" evidence="13">
    <location>
        <position position="1526"/>
    </location>
</feature>
<keyword evidence="8 20" id="KW-0418">Kinase</keyword>
<evidence type="ECO:0000256" key="4">
    <source>
        <dbReference type="ARBA" id="ARBA00022553"/>
    </source>
</evidence>
<dbReference type="FunFam" id="1.10.287.130:FF:000001">
    <property type="entry name" value="Two-component sensor histidine kinase"/>
    <property type="match status" value="1"/>
</dbReference>
<dbReference type="eggNOG" id="COG3829">
    <property type="taxonomic scope" value="Bacteria"/>
</dbReference>
<feature type="domain" description="PAS" evidence="18">
    <location>
        <begin position="931"/>
        <end position="1001"/>
    </location>
</feature>
<dbReference type="Pfam" id="PF02518">
    <property type="entry name" value="HATPase_c"/>
    <property type="match status" value="1"/>
</dbReference>
<evidence type="ECO:0000256" key="14">
    <source>
        <dbReference type="SAM" id="MobiDB-lite"/>
    </source>
</evidence>
<keyword evidence="11" id="KW-0902">Two-component regulatory system</keyword>
<dbReference type="eggNOG" id="COG2202">
    <property type="taxonomic scope" value="Bacteria"/>
</dbReference>
<dbReference type="SUPFAM" id="SSF55781">
    <property type="entry name" value="GAF domain-like"/>
    <property type="match status" value="2"/>
</dbReference>
<dbReference type="InterPro" id="IPR013656">
    <property type="entry name" value="PAS_4"/>
</dbReference>
<dbReference type="CDD" id="cd00075">
    <property type="entry name" value="HATPase"/>
    <property type="match status" value="1"/>
</dbReference>
<evidence type="ECO:0000256" key="6">
    <source>
        <dbReference type="ARBA" id="ARBA00022692"/>
    </source>
</evidence>
<evidence type="ECO:0000256" key="9">
    <source>
        <dbReference type="ARBA" id="ARBA00022840"/>
    </source>
</evidence>
<feature type="domain" description="PAS" evidence="18">
    <location>
        <begin position="256"/>
        <end position="326"/>
    </location>
</feature>
<dbReference type="FunFam" id="3.30.450.20:FF:000099">
    <property type="entry name" value="Sensory box sensor histidine kinase"/>
    <property type="match status" value="2"/>
</dbReference>
<keyword evidence="6 15" id="KW-0812">Transmembrane</keyword>
<reference evidence="21" key="1">
    <citation type="submission" date="2011-02" db="EMBL/GenBank/DDBJ databases">
        <title>The complete genome of Planctomyces brasiliensis DSM 5305.</title>
        <authorList>
            <person name="Lucas S."/>
            <person name="Copeland A."/>
            <person name="Lapidus A."/>
            <person name="Bruce D."/>
            <person name="Goodwin L."/>
            <person name="Pitluck S."/>
            <person name="Kyrpides N."/>
            <person name="Mavromatis K."/>
            <person name="Pagani I."/>
            <person name="Ivanova N."/>
            <person name="Ovchinnikova G."/>
            <person name="Lu M."/>
            <person name="Detter J.C."/>
            <person name="Han C."/>
            <person name="Land M."/>
            <person name="Hauser L."/>
            <person name="Markowitz V."/>
            <person name="Cheng J.-F."/>
            <person name="Hugenholtz P."/>
            <person name="Woyke T."/>
            <person name="Wu D."/>
            <person name="Tindall B."/>
            <person name="Pomrenke H.G."/>
            <person name="Brambilla E."/>
            <person name="Klenk H.-P."/>
            <person name="Eisen J.A."/>
        </authorList>
    </citation>
    <scope>NUCLEOTIDE SEQUENCE [LARGE SCALE GENOMIC DNA]</scope>
    <source>
        <strain evidence="21">ATCC 49424 / DSM 5305 / JCM 21570 / NBRC 103401 / IFAM 1448</strain>
    </source>
</reference>
<dbReference type="GO" id="GO:0005524">
    <property type="term" value="F:ATP binding"/>
    <property type="evidence" value="ECO:0007669"/>
    <property type="project" value="UniProtKB-KW"/>
</dbReference>
<dbReference type="Gene3D" id="3.30.565.10">
    <property type="entry name" value="Histidine kinase-like ATPase, C-terminal domain"/>
    <property type="match status" value="1"/>
</dbReference>
<keyword evidence="4 13" id="KW-0597">Phosphoprotein</keyword>
<evidence type="ECO:0000256" key="10">
    <source>
        <dbReference type="ARBA" id="ARBA00022989"/>
    </source>
</evidence>
<dbReference type="PROSITE" id="PS50113">
    <property type="entry name" value="PAC"/>
    <property type="match status" value="5"/>
</dbReference>
<dbReference type="InterPro" id="IPR005467">
    <property type="entry name" value="His_kinase_dom"/>
</dbReference>
<dbReference type="SMART" id="SM00091">
    <property type="entry name" value="PAS"/>
    <property type="match status" value="6"/>
</dbReference>
<evidence type="ECO:0000256" key="15">
    <source>
        <dbReference type="SAM" id="Phobius"/>
    </source>
</evidence>
<dbReference type="eggNOG" id="COG5002">
    <property type="taxonomic scope" value="Bacteria"/>
</dbReference>
<dbReference type="RefSeq" id="WP_013628700.1">
    <property type="nucleotide sequence ID" value="NC_015174.1"/>
</dbReference>
<feature type="compositionally biased region" description="Acidic residues" evidence="14">
    <location>
        <begin position="1610"/>
        <end position="1628"/>
    </location>
</feature>
<dbReference type="eggNOG" id="COG0784">
    <property type="taxonomic scope" value="Bacteria"/>
</dbReference>
<feature type="domain" description="PAC" evidence="19">
    <location>
        <begin position="329"/>
        <end position="381"/>
    </location>
</feature>
<dbReference type="InterPro" id="IPR013655">
    <property type="entry name" value="PAS_fold_3"/>
</dbReference>
<dbReference type="Pfam" id="PF08448">
    <property type="entry name" value="PAS_4"/>
    <property type="match status" value="1"/>
</dbReference>
<evidence type="ECO:0000313" key="20">
    <source>
        <dbReference type="EMBL" id="ADY59976.1"/>
    </source>
</evidence>
<feature type="domain" description="PAS" evidence="18">
    <location>
        <begin position="125"/>
        <end position="199"/>
    </location>
</feature>
<feature type="domain" description="PAC" evidence="19">
    <location>
        <begin position="203"/>
        <end position="255"/>
    </location>
</feature>
<evidence type="ECO:0000313" key="21">
    <source>
        <dbReference type="Proteomes" id="UP000006860"/>
    </source>
</evidence>
<dbReference type="KEGG" id="pbs:Plabr_2375"/>
<protein>
    <recommendedName>
        <fullName evidence="3">histidine kinase</fullName>
        <ecNumber evidence="3">2.7.13.3</ecNumber>
    </recommendedName>
</protein>
<keyword evidence="7" id="KW-0547">Nucleotide-binding</keyword>
<dbReference type="EC" id="2.7.13.3" evidence="3"/>
<dbReference type="InterPro" id="IPR036097">
    <property type="entry name" value="HisK_dim/P_sf"/>
</dbReference>
<feature type="compositionally biased region" description="Polar residues" evidence="14">
    <location>
        <begin position="1600"/>
        <end position="1609"/>
    </location>
</feature>
<dbReference type="SMART" id="SM00387">
    <property type="entry name" value="HATPase_c"/>
    <property type="match status" value="1"/>
</dbReference>
<dbReference type="SMART" id="SM00448">
    <property type="entry name" value="REC"/>
    <property type="match status" value="1"/>
</dbReference>
<keyword evidence="10 15" id="KW-1133">Transmembrane helix</keyword>
<feature type="transmembrane region" description="Helical" evidence="15">
    <location>
        <begin position="21"/>
        <end position="41"/>
    </location>
</feature>
<dbReference type="InterPro" id="IPR013767">
    <property type="entry name" value="PAS_fold"/>
</dbReference>
<dbReference type="Gene3D" id="3.40.50.2300">
    <property type="match status" value="1"/>
</dbReference>
<dbReference type="SMART" id="SM00086">
    <property type="entry name" value="PAC"/>
    <property type="match status" value="6"/>
</dbReference>
<dbReference type="InterPro" id="IPR004358">
    <property type="entry name" value="Sig_transdc_His_kin-like_C"/>
</dbReference>
<dbReference type="PANTHER" id="PTHR43304">
    <property type="entry name" value="PHYTOCHROME-LIKE PROTEIN CPH1"/>
    <property type="match status" value="1"/>
</dbReference>
<dbReference type="InterPro" id="IPR036890">
    <property type="entry name" value="HATPase_C_sf"/>
</dbReference>
<evidence type="ECO:0000256" key="1">
    <source>
        <dbReference type="ARBA" id="ARBA00000085"/>
    </source>
</evidence>
<evidence type="ECO:0000256" key="11">
    <source>
        <dbReference type="ARBA" id="ARBA00023012"/>
    </source>
</evidence>
<sequence>MERKKESPIDLVWNHLRLYGRGYALASIASGAAALLSAWIGPTSLILLQVMAVLVGSWSGGLYPGFLAVFICLVVDCYFFFEPVGRLSIENPDSSLSVVLLLIVGVSIAVVNEMKKRAFATEDRRRKELQTLTSSIADAVIATNLEGRIVAMNPVAEDLTEWSQRDAFGRALGEVFQGRNLDDPLEADALTAEATLTNDGFGQIKPMLLISRSGREVPVETNSAPIKDNGGLVTGAVFIFRNISERLKAERQQRTNEERFRALIIATAEVVWTTSSTGEVVNDSPTWRAFTGQTLEEFQGSGWVNALHPDDRERTHLAWEQATRDRSLFEMEYRLQSAQGGYRWTKVRGVPVLNDRGEVLEWVGMNIDITHERLALESLKASEQRYELVAEASNDAIWDWDLETDQILWNIGLQRLFGYAPDKIDVSINWWLDHIHEDDRERVRESLDEVHQNGEERWDAEYHFERADGSFAYVYDRGRVVIQNGKAVRMVGSMLDLTEQKQTEQAMAERSRLADLRADVSECLSSTDSLEETLQTCVRSILERLLACSVRIWLRNEETGELELTTVNDDIEAGISDLPLMTHDRLPVQKIVDEGVPFSSNDVCTDLQIVDENVCRPVRAFAGYPLIIEGHSMGVIGVFTSGVISPATLKDLAPLADTIAQYIQRKRGEDTLQEREQQYRGIFEASNDAILIFDQEGNIVEANPFACQMHGYEYGEFIGKSASEIIDKQSELELTRFFERVKSGTPFFDQGIHVRQDGSPIHVEIQGSGLQYRGKPHLLTVVRDVTERRQAERQFLELTQESERQRRLYDTILSNALDQVYVFDLDHRFSYANQALLNMWGKSWEEAIGKNCRELGYPDWQVRKHSEELNQVILTKQPIRGEAPVTGTNGRRIYDYIFYPVLGVDGEVEAIAGTSRDVTDRKITENNLRQSEARFRQLADAMPQIVWTATPNGYIDYYNNRWYEFTGLAKNQHGEDSWNRIMHSEDAAHWKEVWNRSVDEGTAFDIEFRLYNRRTRSFEWYLGRAIPAQDEDGDVVRWFGTFTDINRQKRNEQISDFLAEASSRLVDYFSDESTMQEVARIAVPDFADWCSIDMLEQDGRGRRVALVHAEPDDEKLQSQLADLYPPEFDANSILYKTLKTSGAHLADQIHGDEPVSRLVQGDEWRKTQPQLIRSVLCVPLISRNRMLGAISFGMARSGRYFDTEDLQAAEDVASRFTVAMENTLLYDQLRATDRRKDEFLAMLAHELRNPLAPIRSGLDLLTLESKEDQPVLLVMKEQVEHLVRLVDDLLDVSRIMRGKIDLRKKTTELKEIIERAVEAVRWTFDEKQQTLTVSVPEESLPIFVDPVRLVQVVSNLLNNASKYTDPGGNIDLKVEKAEDEVRVRVLDNGIGIEPELLPNVFDLFTQSSRALDRAQGGLGIGLTLVQNLVEMHRGSVSVFSDGPGLGSEFLFQLPLSKRRPATSSTVESADSNTGYRILVVDDNLGAAKLLTMLLGKLGPHVIEMAHDGRSALEKLDDFSPQMILLDIGLPEMDGYEVAMRIRSKPEFRETLLVALTGYGREEDRKRSKEAGFDEHLVKPPALDALKQLFHHSRLEAGQTDPETNAPSGSTEEDSPPNNEPSDENSDKE</sequence>
<dbReference type="InterPro" id="IPR052162">
    <property type="entry name" value="Sensor_kinase/Photoreceptor"/>
</dbReference>
<dbReference type="eggNOG" id="COG2205">
    <property type="taxonomic scope" value="Bacteria"/>
</dbReference>
<dbReference type="SUPFAM" id="SSF52172">
    <property type="entry name" value="CheY-like"/>
    <property type="match status" value="1"/>
</dbReference>
<dbReference type="OrthoDB" id="3272385at2"/>
<dbReference type="Pfam" id="PF13493">
    <property type="entry name" value="DUF4118"/>
    <property type="match status" value="1"/>
</dbReference>
<dbReference type="HOGENOM" id="CLU_004481_0_0_0"/>
<dbReference type="InterPro" id="IPR003594">
    <property type="entry name" value="HATPase_dom"/>
</dbReference>
<comment type="subcellular location">
    <subcellularLocation>
        <location evidence="2">Membrane</location>
        <topology evidence="2">Multi-pass membrane protein</topology>
    </subcellularLocation>
</comment>
<dbReference type="CDD" id="cd00130">
    <property type="entry name" value="PAS"/>
    <property type="match status" value="6"/>
</dbReference>
<feature type="domain" description="PAS" evidence="18">
    <location>
        <begin position="805"/>
        <end position="859"/>
    </location>
</feature>